<accession>A0A2J8AGJ6</accession>
<gene>
    <name evidence="2" type="ORF">TSOC_001496</name>
</gene>
<comment type="caution">
    <text evidence="2">The sequence shown here is derived from an EMBL/GenBank/DDBJ whole genome shotgun (WGS) entry which is preliminary data.</text>
</comment>
<proteinExistence type="predicted"/>
<dbReference type="Proteomes" id="UP000236333">
    <property type="component" value="Unassembled WGS sequence"/>
</dbReference>
<feature type="compositionally biased region" description="Low complexity" evidence="1">
    <location>
        <begin position="95"/>
        <end position="113"/>
    </location>
</feature>
<reference evidence="2 3" key="1">
    <citation type="journal article" date="2017" name="Mol. Biol. Evol.">
        <title>The 4-celled Tetrabaena socialis nuclear genome reveals the essential components for genetic control of cell number at the origin of multicellularity in the volvocine lineage.</title>
        <authorList>
            <person name="Featherston J."/>
            <person name="Arakaki Y."/>
            <person name="Hanschen E.R."/>
            <person name="Ferris P.J."/>
            <person name="Michod R.E."/>
            <person name="Olson B.J.S.C."/>
            <person name="Nozaki H."/>
            <person name="Durand P.M."/>
        </authorList>
    </citation>
    <scope>NUCLEOTIDE SEQUENCE [LARGE SCALE GENOMIC DNA]</scope>
    <source>
        <strain evidence="2 3">NIES-571</strain>
    </source>
</reference>
<protein>
    <submittedName>
        <fullName evidence="2">Uncharacterized protein</fullName>
    </submittedName>
</protein>
<feature type="region of interest" description="Disordered" evidence="1">
    <location>
        <begin position="91"/>
        <end position="113"/>
    </location>
</feature>
<dbReference type="AlphaFoldDB" id="A0A2J8AGJ6"/>
<name>A0A2J8AGJ6_9CHLO</name>
<evidence type="ECO:0000256" key="1">
    <source>
        <dbReference type="SAM" id="MobiDB-lite"/>
    </source>
</evidence>
<organism evidence="2 3">
    <name type="scientific">Tetrabaena socialis</name>
    <dbReference type="NCBI Taxonomy" id="47790"/>
    <lineage>
        <taxon>Eukaryota</taxon>
        <taxon>Viridiplantae</taxon>
        <taxon>Chlorophyta</taxon>
        <taxon>core chlorophytes</taxon>
        <taxon>Chlorophyceae</taxon>
        <taxon>CS clade</taxon>
        <taxon>Chlamydomonadales</taxon>
        <taxon>Tetrabaenaceae</taxon>
        <taxon>Tetrabaena</taxon>
    </lineage>
</organism>
<sequence length="113" mass="12420">MNKWTAHHLGAAQHRLRGQRLGDVAREAWQEEAAGERPALKVVAAARGREADAYTEDDGGTVPSRNARLLQRLHQQLLLRRVLLRQHHGNGGCWRSPPAASPVVAPNRSVSAL</sequence>
<evidence type="ECO:0000313" key="3">
    <source>
        <dbReference type="Proteomes" id="UP000236333"/>
    </source>
</evidence>
<keyword evidence="3" id="KW-1185">Reference proteome</keyword>
<evidence type="ECO:0000313" key="2">
    <source>
        <dbReference type="EMBL" id="PNH11622.1"/>
    </source>
</evidence>
<dbReference type="EMBL" id="PGGS01000025">
    <property type="protein sequence ID" value="PNH11622.1"/>
    <property type="molecule type" value="Genomic_DNA"/>
</dbReference>